<dbReference type="GO" id="GO:0035556">
    <property type="term" value="P:intracellular signal transduction"/>
    <property type="evidence" value="ECO:0007669"/>
    <property type="project" value="InterPro"/>
</dbReference>
<reference evidence="2" key="2">
    <citation type="journal article" date="2022" name="Elife">
        <title>Obligate sexual reproduction of a homothallic fungus closely related to the Cryptococcus pathogenic species complex.</title>
        <authorList>
            <person name="Passer A.R."/>
            <person name="Clancey S.A."/>
            <person name="Shea T."/>
            <person name="David-Palma M."/>
            <person name="Averette A.F."/>
            <person name="Boekhout T."/>
            <person name="Porcel B.M."/>
            <person name="Nowrousian M."/>
            <person name="Cuomo C.A."/>
            <person name="Sun S."/>
            <person name="Heitman J."/>
            <person name="Coelho M.A."/>
        </authorList>
    </citation>
    <scope>NUCLEOTIDE SEQUENCE</scope>
    <source>
        <strain evidence="2">CBS 7841</strain>
    </source>
</reference>
<dbReference type="SUPFAM" id="SSF52058">
    <property type="entry name" value="L domain-like"/>
    <property type="match status" value="1"/>
</dbReference>
<feature type="region of interest" description="Disordered" evidence="1">
    <location>
        <begin position="618"/>
        <end position="686"/>
    </location>
</feature>
<dbReference type="InterPro" id="IPR011993">
    <property type="entry name" value="PH-like_dom_sf"/>
</dbReference>
<dbReference type="EMBL" id="CP143784">
    <property type="protein sequence ID" value="WVN85128.1"/>
    <property type="molecule type" value="Genomic_DNA"/>
</dbReference>
<accession>A0A1E3IZ48</accession>
<dbReference type="InterPro" id="IPR032675">
    <property type="entry name" value="LRR_dom_sf"/>
</dbReference>
<dbReference type="OrthoDB" id="660555at2759"/>
<dbReference type="VEuPathDB" id="FungiDB:L203_00071"/>
<gene>
    <name evidence="2" type="ORF">L203_100270</name>
</gene>
<dbReference type="InterPro" id="IPR035899">
    <property type="entry name" value="DBL_dom_sf"/>
</dbReference>
<evidence type="ECO:0000256" key="1">
    <source>
        <dbReference type="SAM" id="MobiDB-lite"/>
    </source>
</evidence>
<proteinExistence type="predicted"/>
<dbReference type="PROSITE" id="PS50010">
    <property type="entry name" value="DH_2"/>
    <property type="match status" value="1"/>
</dbReference>
<feature type="compositionally biased region" description="Polar residues" evidence="1">
    <location>
        <begin position="752"/>
        <end position="766"/>
    </location>
</feature>
<feature type="compositionally biased region" description="Polar residues" evidence="1">
    <location>
        <begin position="638"/>
        <end position="655"/>
    </location>
</feature>
<dbReference type="Gene3D" id="1.20.900.10">
    <property type="entry name" value="Dbl homology (DH) domain"/>
    <property type="match status" value="1"/>
</dbReference>
<dbReference type="Proteomes" id="UP000094043">
    <property type="component" value="Chromosome 1"/>
</dbReference>
<dbReference type="Pfam" id="PF00621">
    <property type="entry name" value="RhoGEF"/>
    <property type="match status" value="1"/>
</dbReference>
<dbReference type="SMART" id="SM00325">
    <property type="entry name" value="RhoGEF"/>
    <property type="match status" value="1"/>
</dbReference>
<dbReference type="GO" id="GO:0005737">
    <property type="term" value="C:cytoplasm"/>
    <property type="evidence" value="ECO:0007669"/>
    <property type="project" value="TreeGrafter"/>
</dbReference>
<dbReference type="InterPro" id="IPR001331">
    <property type="entry name" value="GDS_CDC24_CS"/>
</dbReference>
<feature type="region of interest" description="Disordered" evidence="1">
    <location>
        <begin position="736"/>
        <end position="768"/>
    </location>
</feature>
<reference evidence="2" key="3">
    <citation type="submission" date="2024-01" db="EMBL/GenBank/DDBJ databases">
        <authorList>
            <person name="Coelho M.A."/>
            <person name="David-Palma M."/>
            <person name="Shea T."/>
            <person name="Sun S."/>
            <person name="Cuomo C.A."/>
            <person name="Heitman J."/>
        </authorList>
    </citation>
    <scope>NUCLEOTIDE SEQUENCE</scope>
    <source>
        <strain evidence="2">CBS 7841</strain>
    </source>
</reference>
<feature type="region of interest" description="Disordered" evidence="1">
    <location>
        <begin position="359"/>
        <end position="378"/>
    </location>
</feature>
<dbReference type="PANTHER" id="PTHR12673:SF270">
    <property type="entry name" value="FYVE-TYPE DOMAIN-CONTAINING PROTEIN"/>
    <property type="match status" value="1"/>
</dbReference>
<dbReference type="PROSITE" id="PS51450">
    <property type="entry name" value="LRR"/>
    <property type="match status" value="1"/>
</dbReference>
<dbReference type="Gene3D" id="2.30.29.30">
    <property type="entry name" value="Pleckstrin-homology domain (PH domain)/Phosphotyrosine-binding domain (PTB)"/>
    <property type="match status" value="1"/>
</dbReference>
<feature type="region of interest" description="Disordered" evidence="1">
    <location>
        <begin position="30"/>
        <end position="127"/>
    </location>
</feature>
<dbReference type="Gene3D" id="3.80.10.10">
    <property type="entry name" value="Ribonuclease Inhibitor"/>
    <property type="match status" value="1"/>
</dbReference>
<name>A0A1E3IZ48_9TREE</name>
<dbReference type="InterPro" id="IPR051092">
    <property type="entry name" value="FYVE_RhoGEF_PH"/>
</dbReference>
<dbReference type="InterPro" id="IPR001611">
    <property type="entry name" value="Leu-rich_rpt"/>
</dbReference>
<dbReference type="SUPFAM" id="SSF48065">
    <property type="entry name" value="DBL homology domain (DH-domain)"/>
    <property type="match status" value="1"/>
</dbReference>
<feature type="compositionally biased region" description="Low complexity" evidence="1">
    <location>
        <begin position="628"/>
        <end position="637"/>
    </location>
</feature>
<dbReference type="Pfam" id="PF00560">
    <property type="entry name" value="LRR_1"/>
    <property type="match status" value="2"/>
</dbReference>
<feature type="compositionally biased region" description="Polar residues" evidence="1">
    <location>
        <begin position="75"/>
        <end position="87"/>
    </location>
</feature>
<protein>
    <submittedName>
        <fullName evidence="2">Uncharacterized protein</fullName>
    </submittedName>
</protein>
<organism evidence="2 3">
    <name type="scientific">Cryptococcus depauperatus CBS 7841</name>
    <dbReference type="NCBI Taxonomy" id="1295531"/>
    <lineage>
        <taxon>Eukaryota</taxon>
        <taxon>Fungi</taxon>
        <taxon>Dikarya</taxon>
        <taxon>Basidiomycota</taxon>
        <taxon>Agaricomycotina</taxon>
        <taxon>Tremellomycetes</taxon>
        <taxon>Tremellales</taxon>
        <taxon>Cryptococcaceae</taxon>
        <taxon>Cryptococcus</taxon>
    </lineage>
</organism>
<feature type="region of interest" description="Disordered" evidence="1">
    <location>
        <begin position="313"/>
        <end position="343"/>
    </location>
</feature>
<dbReference type="GeneID" id="91084486"/>
<feature type="compositionally biased region" description="Pro residues" evidence="1">
    <location>
        <begin position="58"/>
        <end position="67"/>
    </location>
</feature>
<dbReference type="KEGG" id="cdep:91084486"/>
<keyword evidence="3" id="KW-1185">Reference proteome</keyword>
<dbReference type="InterPro" id="IPR000219">
    <property type="entry name" value="DH_dom"/>
</dbReference>
<evidence type="ECO:0000313" key="2">
    <source>
        <dbReference type="EMBL" id="WVN85128.1"/>
    </source>
</evidence>
<dbReference type="PANTHER" id="PTHR12673">
    <property type="entry name" value="FACIOGENITAL DYSPLASIA PROTEIN"/>
    <property type="match status" value="1"/>
</dbReference>
<dbReference type="CDD" id="cd00160">
    <property type="entry name" value="RhoGEF"/>
    <property type="match status" value="1"/>
</dbReference>
<feature type="compositionally biased region" description="Pro residues" evidence="1">
    <location>
        <begin position="34"/>
        <end position="47"/>
    </location>
</feature>
<reference evidence="2" key="1">
    <citation type="submission" date="2016-06" db="EMBL/GenBank/DDBJ databases">
        <authorList>
            <person name="Cuomo C."/>
            <person name="Litvintseva A."/>
            <person name="Heitman J."/>
            <person name="Chen Y."/>
            <person name="Sun S."/>
            <person name="Springer D."/>
            <person name="Dromer F."/>
            <person name="Young S."/>
            <person name="Zeng Q."/>
            <person name="Chapman S."/>
            <person name="Gujja S."/>
            <person name="Saif S."/>
            <person name="Birren B."/>
        </authorList>
    </citation>
    <scope>NUCLEOTIDE SEQUENCE</scope>
    <source>
        <strain evidence="2">CBS 7841</strain>
    </source>
</reference>
<dbReference type="PROSITE" id="PS00741">
    <property type="entry name" value="DH_1"/>
    <property type="match status" value="1"/>
</dbReference>
<dbReference type="GO" id="GO:0005085">
    <property type="term" value="F:guanyl-nucleotide exchange factor activity"/>
    <property type="evidence" value="ECO:0007669"/>
    <property type="project" value="InterPro"/>
</dbReference>
<dbReference type="RefSeq" id="XP_066065829.1">
    <property type="nucleotide sequence ID" value="XM_066209732.1"/>
</dbReference>
<sequence>MASTLSTMAFMPPICGFDSECGPQCRVLSVSSPRPRPTCRSPPPSVVPLPVTDVMPALPTPLPPTPSPSVHTPTRQSSMDFQASNPSMLPEKEQDGALAGPSDWQPQHYAQQPVFPPTPPVLESEDADSPRINFAEEMLPIKRSRRPARRPLSAYQDYEEPICPPYRKYTDPTPHTGLPLGGDERLSEQVGHDQQLHVDLDAYSATDFESEENGCDKEPTLSFVTTSTHESTTSTPPISMSYGYASHLRDKKSDSEPKIRMRSTVGRASMSNTYSSAESSIGSGAYSYHAYDQMYNSRPPPLPQLPDSYSNSAGLGITTDYPTPTSADYPHTGRPTLSPSHSFSLRPWKKEVANRLRSDSASSAFTSASTSTDLSGASSSRIPLPDAAYHFEYDNFTLSYEREAAEPEAIAMIQEGRGKMLNMDKINALGGIIALTDDVIRSLSGVTHLLLSSCGSQILDFLPRLLSVLAPSLVVLDLSNNNLCITPESLRYCASLEELNLSDNPLRVLPSSLEDLVGLRVLVADGCGLSTLPSEISMLHSLHTICVRRNKLVGLPSWLCLLNQLETLKVDGNPFTPEWAQIVPPILGGPSVAQGVAVGPKRHSHHRHLSINNGLRTPVSAMSFGTPQQHSHSAASSISDFSNGNVPPSAAQSAHNLPLGSIAEDFPHSAPPSAAEDGLASPEPVFEAHTPKGLRKMRSAGALFKSLNQPSNNQPTDSLVFPSHAVEHFANLEASEGQRATSAMGNYPREQPQPSASKTIGMSNLGSGFAPKSGKWGFLRKMSMKSLRPDKDKTAAIAASAASNLKTLPPLPPMKHQHSDPIQPVTIRPDMISSMSAATLPTRRIADLDSSEFGQVAGLPAAFTMPVYGLPLPPPVGLPLAPPTGGPMVRGKRRSFLPIDGPPSINVQIPTSVFAAGTSTENIPILTTEAPTPLATNPPSVISQSLMESSVVGAESERRYAKGLDTIKLILRDLYDLSRRSVLSQDGFTTIPNGNVDSSYANCSAPLERPGSPMSSNRDSFTEVRRARRPTLETYSQESGDFVDLSEKEHSASGKKFRNDKCKRSKIIKEIWETERTYVRNLGELVNIYVRPATQPLSRNNAETIVPVSERKIVFGGVESILAIHRDNFLPALEKILRKLIEEGDDEEGSLSTETAYEVGEVFRTYIAYMKQYSTYITNFDNALSRMKTWSTSSSGTSTPSFSVKSSTPSISAAAISVGMSAISLPSTGAAPPSGQQMTSSQRKRVKTFLKKCKEHPTHSQINLESYLLLPIQRIPRYKLLLTELAMCTPARVDGLRDTIDDSLTEIAGLASLMNEEKRDADSRLRLLNWQKRFVNSGRSPLVQPHRRLILEGVVTLSRIVKKASSFAECETIIEDSEHTITPGKAVVPVDYIMPETVEKDVMLILCSDMMVLATERGEGWEGSVNVFNVLRMGTMHEPASVTSGNILRVVDNNSIYYFKGTSRESTVQWCRAINTARR</sequence>
<evidence type="ECO:0000313" key="3">
    <source>
        <dbReference type="Proteomes" id="UP000094043"/>
    </source>
</evidence>